<feature type="compositionally biased region" description="Polar residues" evidence="7">
    <location>
        <begin position="51"/>
        <end position="63"/>
    </location>
</feature>
<dbReference type="SUPFAM" id="SSF50044">
    <property type="entry name" value="SH3-domain"/>
    <property type="match status" value="1"/>
</dbReference>
<keyword evidence="3" id="KW-0963">Cytoplasm</keyword>
<evidence type="ECO:0000259" key="8">
    <source>
        <dbReference type="PROSITE" id="PS50002"/>
    </source>
</evidence>
<evidence type="ECO:0000256" key="2">
    <source>
        <dbReference type="ARBA" id="ARBA00022443"/>
    </source>
</evidence>
<feature type="coiled-coil region" evidence="6">
    <location>
        <begin position="1"/>
        <end position="36"/>
    </location>
</feature>
<protein>
    <submittedName>
        <fullName evidence="10">Uncharacterized protein</fullName>
    </submittedName>
</protein>
<evidence type="ECO:0000256" key="4">
    <source>
        <dbReference type="ARBA" id="ARBA00022553"/>
    </source>
</evidence>
<feature type="region of interest" description="Disordered" evidence="7">
    <location>
        <begin position="46"/>
        <end position="97"/>
    </location>
</feature>
<dbReference type="Proteomes" id="UP001516023">
    <property type="component" value="Unassembled WGS sequence"/>
</dbReference>
<feature type="compositionally biased region" description="Basic and acidic residues" evidence="7">
    <location>
        <begin position="82"/>
        <end position="91"/>
    </location>
</feature>
<keyword evidence="6" id="KW-0175">Coiled coil</keyword>
<dbReference type="Gene3D" id="2.20.70.10">
    <property type="match status" value="2"/>
</dbReference>
<feature type="compositionally biased region" description="Basic and acidic residues" evidence="7">
    <location>
        <begin position="743"/>
        <end position="755"/>
    </location>
</feature>
<dbReference type="InterPro" id="IPR051105">
    <property type="entry name" value="WWC/KIBRA_Hippo_Reg"/>
</dbReference>
<keyword evidence="2 5" id="KW-0728">SH3 domain</keyword>
<evidence type="ECO:0000256" key="1">
    <source>
        <dbReference type="ARBA" id="ARBA00004496"/>
    </source>
</evidence>
<dbReference type="Gene3D" id="2.30.30.40">
    <property type="entry name" value="SH3 Domains"/>
    <property type="match status" value="1"/>
</dbReference>
<dbReference type="CDD" id="cd00201">
    <property type="entry name" value="WW"/>
    <property type="match status" value="2"/>
</dbReference>
<feature type="compositionally biased region" description="Basic and acidic residues" evidence="7">
    <location>
        <begin position="661"/>
        <end position="670"/>
    </location>
</feature>
<feature type="region of interest" description="Disordered" evidence="7">
    <location>
        <begin position="578"/>
        <end position="702"/>
    </location>
</feature>
<feature type="compositionally biased region" description="Polar residues" evidence="7">
    <location>
        <begin position="725"/>
        <end position="741"/>
    </location>
</feature>
<evidence type="ECO:0000256" key="3">
    <source>
        <dbReference type="ARBA" id="ARBA00022490"/>
    </source>
</evidence>
<comment type="subcellular location">
    <subcellularLocation>
        <location evidence="1">Cytoplasm</location>
    </subcellularLocation>
</comment>
<dbReference type="InterPro" id="IPR001202">
    <property type="entry name" value="WW_dom"/>
</dbReference>
<dbReference type="Pfam" id="PF00397">
    <property type="entry name" value="WW"/>
    <property type="match status" value="2"/>
</dbReference>
<feature type="domain" description="WW" evidence="9">
    <location>
        <begin position="806"/>
        <end position="840"/>
    </location>
</feature>
<feature type="compositionally biased region" description="Basic and acidic residues" evidence="7">
    <location>
        <begin position="437"/>
        <end position="453"/>
    </location>
</feature>
<comment type="caution">
    <text evidence="10">The sequence shown here is derived from an EMBL/GenBank/DDBJ whole genome shotgun (WGS) entry which is preliminary data.</text>
</comment>
<keyword evidence="11" id="KW-1185">Reference proteome</keyword>
<dbReference type="PANTHER" id="PTHR14791:SF29">
    <property type="entry name" value="PROTEIN KIBRA"/>
    <property type="match status" value="1"/>
</dbReference>
<feature type="region of interest" description="Disordered" evidence="7">
    <location>
        <begin position="134"/>
        <end position="237"/>
    </location>
</feature>
<feature type="compositionally biased region" description="Basic and acidic residues" evidence="7">
    <location>
        <begin position="463"/>
        <end position="475"/>
    </location>
</feature>
<dbReference type="AlphaFoldDB" id="A0ABD3QDN8"/>
<feature type="region of interest" description="Disordered" evidence="7">
    <location>
        <begin position="492"/>
        <end position="556"/>
    </location>
</feature>
<reference evidence="10 11" key="1">
    <citation type="journal article" date="2020" name="G3 (Bethesda)">
        <title>Improved Reference Genome for Cyclotella cryptica CCMP332, a Model for Cell Wall Morphogenesis, Salinity Adaptation, and Lipid Production in Diatoms (Bacillariophyta).</title>
        <authorList>
            <person name="Roberts W.R."/>
            <person name="Downey K.M."/>
            <person name="Ruck E.C."/>
            <person name="Traller J.C."/>
            <person name="Alverson A.J."/>
        </authorList>
    </citation>
    <scope>NUCLEOTIDE SEQUENCE [LARGE SCALE GENOMIC DNA]</scope>
    <source>
        <strain evidence="10 11">CCMP332</strain>
    </source>
</reference>
<proteinExistence type="predicted"/>
<dbReference type="PROSITE" id="PS50020">
    <property type="entry name" value="WW_DOMAIN_2"/>
    <property type="match status" value="2"/>
</dbReference>
<dbReference type="PROSITE" id="PS01159">
    <property type="entry name" value="WW_DOMAIN_1"/>
    <property type="match status" value="1"/>
</dbReference>
<evidence type="ECO:0000313" key="11">
    <source>
        <dbReference type="Proteomes" id="UP001516023"/>
    </source>
</evidence>
<dbReference type="GO" id="GO:0005737">
    <property type="term" value="C:cytoplasm"/>
    <property type="evidence" value="ECO:0007669"/>
    <property type="project" value="UniProtKB-SubCell"/>
</dbReference>
<accession>A0ABD3QDN8</accession>
<dbReference type="SUPFAM" id="SSF51045">
    <property type="entry name" value="WW domain"/>
    <property type="match status" value="2"/>
</dbReference>
<feature type="domain" description="WW" evidence="9">
    <location>
        <begin position="556"/>
        <end position="584"/>
    </location>
</feature>
<dbReference type="PROSITE" id="PS50002">
    <property type="entry name" value="SH3"/>
    <property type="match status" value="1"/>
</dbReference>
<feature type="compositionally biased region" description="Polar residues" evidence="7">
    <location>
        <begin position="136"/>
        <end position="146"/>
    </location>
</feature>
<name>A0ABD3QDN8_9STRA</name>
<feature type="compositionally biased region" description="Low complexity" evidence="7">
    <location>
        <begin position="789"/>
        <end position="798"/>
    </location>
</feature>
<gene>
    <name evidence="10" type="ORF">HJC23_005758</name>
</gene>
<dbReference type="PANTHER" id="PTHR14791">
    <property type="entry name" value="BOMB/KIRA PROTEINS"/>
    <property type="match status" value="1"/>
</dbReference>
<sequence>MLKARLEAEEARLKAEKELERLKAVAEERAMLMEAAKVTELLRAEEEAQSDRMSANARDSSMSIVEVPDRPMPSAIIEESEESKSTTEERSMPLNKYSEEIPVAKNAVIIEKSMSMDADTKEELMSMIAEMEERATSQINDSSIPNKTGDKNQICEEDGDSVDIVEKMRAVWASDDDESPHVDYGSSYDESEYENQDDHVAQSTNLVDDGNENESDHSDDHSYLPGSLQSSPERKSKTISKDLHDFPSLTMPQIPLNLASLEDTVKFQRSALLKNDRDFPSMTMPHRQVSAAQILDTAEPSSLDAKVTPSLQNDLPRRPSIIDDEEGEANIFHVARVTFDGDPSKGQLSFTTGSEVLAHSNQRGDWWLGRCGGRTGWFPAAAVVPASEFLRGSVDTAYNPVQNAEDDDDIDLEFPKLSEEELNSVYDFIRSPSGDDDSPKRVRKESPRPDSRTLDPSQCVGLEQRHESTENDDSDVKHAFDSMMNVYDSMVTPASARDSDQRIKEKEEPSLTVSEETSQTEANYNIQIVPNDTNQTETNQERPAHTAQAKKPKRLWRSALDPNTGLTYYYNVKTRETTWDKPPGFVEKKSPAKSPTSIESKPIEQDSGQKETTAKDSSKSGSKRFLGLFSKPSTKKTHSSPSNVSDRKAINPTVPQNTKTTNEREVEAKTHITNHVASSPCDYSEDDDVSSVSSEETSTSIFSTKRMREAIVKVTSKIAGKITTIPTNNSYDVLDDSNSPQVDGKKNAQTVEKELPAINGNEETKEEIQPYEDRDESNRQVKPNPDGETTTSASGTTSVQPASHGTKKDSRWRAAIDPLTGRTYYFHKDTQETVWEKPKNL</sequence>
<feature type="domain" description="SH3" evidence="8">
    <location>
        <begin position="330"/>
        <end position="388"/>
    </location>
</feature>
<feature type="compositionally biased region" description="Basic and acidic residues" evidence="7">
    <location>
        <begin position="601"/>
        <end position="618"/>
    </location>
</feature>
<feature type="compositionally biased region" description="Low complexity" evidence="7">
    <location>
        <begin position="690"/>
        <end position="700"/>
    </location>
</feature>
<feature type="region of interest" description="Disordered" evidence="7">
    <location>
        <begin position="725"/>
        <end position="814"/>
    </location>
</feature>
<dbReference type="InterPro" id="IPR036028">
    <property type="entry name" value="SH3-like_dom_sf"/>
</dbReference>
<feature type="compositionally biased region" description="Polar residues" evidence="7">
    <location>
        <begin position="511"/>
        <end position="538"/>
    </location>
</feature>
<dbReference type="Pfam" id="PF07653">
    <property type="entry name" value="SH3_2"/>
    <property type="match status" value="1"/>
</dbReference>
<evidence type="ECO:0000259" key="9">
    <source>
        <dbReference type="PROSITE" id="PS50020"/>
    </source>
</evidence>
<feature type="compositionally biased region" description="Basic and acidic residues" evidence="7">
    <location>
        <begin position="762"/>
        <end position="779"/>
    </location>
</feature>
<organism evidence="10 11">
    <name type="scientific">Cyclotella cryptica</name>
    <dbReference type="NCBI Taxonomy" id="29204"/>
    <lineage>
        <taxon>Eukaryota</taxon>
        <taxon>Sar</taxon>
        <taxon>Stramenopiles</taxon>
        <taxon>Ochrophyta</taxon>
        <taxon>Bacillariophyta</taxon>
        <taxon>Coscinodiscophyceae</taxon>
        <taxon>Thalassiosirophycidae</taxon>
        <taxon>Stephanodiscales</taxon>
        <taxon>Stephanodiscaceae</taxon>
        <taxon>Cyclotella</taxon>
    </lineage>
</organism>
<feature type="compositionally biased region" description="Basic and acidic residues" evidence="7">
    <location>
        <begin position="497"/>
        <end position="509"/>
    </location>
</feature>
<dbReference type="SMART" id="SM00456">
    <property type="entry name" value="WW"/>
    <property type="match status" value="2"/>
</dbReference>
<dbReference type="InterPro" id="IPR001452">
    <property type="entry name" value="SH3_domain"/>
</dbReference>
<dbReference type="EMBL" id="JABMIG020000048">
    <property type="protein sequence ID" value="KAL3798197.1"/>
    <property type="molecule type" value="Genomic_DNA"/>
</dbReference>
<dbReference type="InterPro" id="IPR036020">
    <property type="entry name" value="WW_dom_sf"/>
</dbReference>
<evidence type="ECO:0000313" key="10">
    <source>
        <dbReference type="EMBL" id="KAL3798197.1"/>
    </source>
</evidence>
<evidence type="ECO:0000256" key="7">
    <source>
        <dbReference type="SAM" id="MobiDB-lite"/>
    </source>
</evidence>
<evidence type="ECO:0000256" key="6">
    <source>
        <dbReference type="SAM" id="Coils"/>
    </source>
</evidence>
<dbReference type="SMART" id="SM00326">
    <property type="entry name" value="SH3"/>
    <property type="match status" value="1"/>
</dbReference>
<feature type="region of interest" description="Disordered" evidence="7">
    <location>
        <begin position="426"/>
        <end position="475"/>
    </location>
</feature>
<keyword evidence="4" id="KW-0597">Phosphoprotein</keyword>
<evidence type="ECO:0000256" key="5">
    <source>
        <dbReference type="PROSITE-ProRule" id="PRU00192"/>
    </source>
</evidence>